<gene>
    <name evidence="6" type="ORF">KUTeg_020502</name>
</gene>
<dbReference type="EC" id="4.6.1.2" evidence="1"/>
<evidence type="ECO:0000256" key="1">
    <source>
        <dbReference type="ARBA" id="ARBA00012202"/>
    </source>
</evidence>
<dbReference type="InterPro" id="IPR042463">
    <property type="entry name" value="HNOB_dom_associated_sf"/>
</dbReference>
<feature type="domain" description="Heme NO-binding" evidence="4">
    <location>
        <begin position="15"/>
        <end position="154"/>
    </location>
</feature>
<comment type="caution">
    <text evidence="6">The sequence shown here is derived from an EMBL/GenBank/DDBJ whole genome shotgun (WGS) entry which is preliminary data.</text>
</comment>
<protein>
    <recommendedName>
        <fullName evidence="1">guanylate cyclase</fullName>
        <ecNumber evidence="1">4.6.1.2</ecNumber>
    </recommendedName>
</protein>
<sequence length="348" mass="39747">MNNMTFLEGSDTKMPKRCGLDGYDDFLVFHQYKDAETFKLIGAVCEVAGAPLATVLEIFGEYFLQYCLRHGYDKMLRTLGEDFQAFIQNLDSLHALLAMSYKNIEAPSFRCEDNADGTLSLHYYTIRPGLYPIVLGLVKAVARDLYQQNATIEVISKKQEIIQGGKTQEHVAFKVVLENRINGLTANTLAIEKFNPAVPDGFHISAKQFCHAFPYHIIFDNTLKIKQCGLMIQKMLQQRVEVGAHINNLFDIIHPRMTFTLDNVRMFINTIFMLGVRKISKTGRRLVLKGQMLWLEDIQHIIFISSPRISSLSELMEMNVFLSDIPLYDVTRELVLLNQQRIAEIDIA</sequence>
<dbReference type="InterPro" id="IPR011645">
    <property type="entry name" value="HNOB_dom_associated"/>
</dbReference>
<evidence type="ECO:0000259" key="4">
    <source>
        <dbReference type="Pfam" id="PF07700"/>
    </source>
</evidence>
<keyword evidence="3" id="KW-0141">cGMP biosynthesis</keyword>
<dbReference type="InterPro" id="IPR011644">
    <property type="entry name" value="Heme_NO-bd"/>
</dbReference>
<dbReference type="InterPro" id="IPR038158">
    <property type="entry name" value="H-NOX_domain_sf"/>
</dbReference>
<keyword evidence="2" id="KW-0547">Nucleotide-binding</keyword>
<dbReference type="SUPFAM" id="SSF111126">
    <property type="entry name" value="Ligand-binding domain in the NO signalling and Golgi transport"/>
    <property type="match status" value="1"/>
</dbReference>
<feature type="domain" description="Haem NO binding associated" evidence="5">
    <location>
        <begin position="203"/>
        <end position="347"/>
    </location>
</feature>
<dbReference type="Gene3D" id="3.90.1520.10">
    <property type="entry name" value="H-NOX domain"/>
    <property type="match status" value="1"/>
</dbReference>
<dbReference type="Pfam" id="PF07701">
    <property type="entry name" value="HNOBA"/>
    <property type="match status" value="1"/>
</dbReference>
<dbReference type="InterPro" id="IPR024096">
    <property type="entry name" value="NO_sig/Golgi_transp_ligand-bd"/>
</dbReference>
<dbReference type="Pfam" id="PF07700">
    <property type="entry name" value="HNOB"/>
    <property type="match status" value="1"/>
</dbReference>
<dbReference type="PANTHER" id="PTHR45655">
    <property type="entry name" value="GUANYLATE CYCLASE SOLUBLE SUBUNIT BETA-2"/>
    <property type="match status" value="1"/>
</dbReference>
<dbReference type="Proteomes" id="UP001217089">
    <property type="component" value="Unassembled WGS sequence"/>
</dbReference>
<evidence type="ECO:0000313" key="6">
    <source>
        <dbReference type="EMBL" id="KAJ8301515.1"/>
    </source>
</evidence>
<evidence type="ECO:0000256" key="3">
    <source>
        <dbReference type="ARBA" id="ARBA00023293"/>
    </source>
</evidence>
<evidence type="ECO:0000313" key="7">
    <source>
        <dbReference type="Proteomes" id="UP001217089"/>
    </source>
</evidence>
<dbReference type="PANTHER" id="PTHR45655:SF13">
    <property type="entry name" value="SOLUBLE GUANYLATE CYCLASE GCY-32-RELATED"/>
    <property type="match status" value="1"/>
</dbReference>
<reference evidence="6 7" key="1">
    <citation type="submission" date="2022-12" db="EMBL/GenBank/DDBJ databases">
        <title>Chromosome-level genome of Tegillarca granosa.</title>
        <authorList>
            <person name="Kim J."/>
        </authorList>
    </citation>
    <scope>NUCLEOTIDE SEQUENCE [LARGE SCALE GENOMIC DNA]</scope>
    <source>
        <strain evidence="6">Teg-2019</strain>
        <tissue evidence="6">Adductor muscle</tissue>
    </source>
</reference>
<dbReference type="Gene3D" id="3.30.450.260">
    <property type="entry name" value="Haem NO binding associated domain"/>
    <property type="match status" value="1"/>
</dbReference>
<name>A0ABQ9EDJ1_TEGGR</name>
<evidence type="ECO:0000259" key="5">
    <source>
        <dbReference type="Pfam" id="PF07701"/>
    </source>
</evidence>
<organism evidence="6 7">
    <name type="scientific">Tegillarca granosa</name>
    <name type="common">Malaysian cockle</name>
    <name type="synonym">Anadara granosa</name>
    <dbReference type="NCBI Taxonomy" id="220873"/>
    <lineage>
        <taxon>Eukaryota</taxon>
        <taxon>Metazoa</taxon>
        <taxon>Spiralia</taxon>
        <taxon>Lophotrochozoa</taxon>
        <taxon>Mollusca</taxon>
        <taxon>Bivalvia</taxon>
        <taxon>Autobranchia</taxon>
        <taxon>Pteriomorphia</taxon>
        <taxon>Arcoida</taxon>
        <taxon>Arcoidea</taxon>
        <taxon>Arcidae</taxon>
        <taxon>Tegillarca</taxon>
    </lineage>
</organism>
<keyword evidence="7" id="KW-1185">Reference proteome</keyword>
<dbReference type="EMBL" id="JARBDR010000918">
    <property type="protein sequence ID" value="KAJ8301515.1"/>
    <property type="molecule type" value="Genomic_DNA"/>
</dbReference>
<evidence type="ECO:0000256" key="2">
    <source>
        <dbReference type="ARBA" id="ARBA00022741"/>
    </source>
</evidence>
<accession>A0ABQ9EDJ1</accession>
<proteinExistence type="predicted"/>